<dbReference type="Proteomes" id="UP000682358">
    <property type="component" value="Plasmid p15628B_125"/>
</dbReference>
<evidence type="ECO:0000313" key="2">
    <source>
        <dbReference type="Proteomes" id="UP000682358"/>
    </source>
</evidence>
<geneLocation type="plasmid" evidence="1 2">
    <name>p15628B_125</name>
</geneLocation>
<dbReference type="EMBL" id="CP123374">
    <property type="protein sequence ID" value="WHT96064.1"/>
    <property type="molecule type" value="Genomic_DNA"/>
</dbReference>
<proteinExistence type="predicted"/>
<reference evidence="1" key="1">
    <citation type="submission" date="2023-04" db="EMBL/GenBank/DDBJ databases">
        <title>Co-integrate Col3M blaNDM-1-harbouring plasmids in clinical Providencia rettgeri isolates from Argentina.</title>
        <authorList>
            <person name="de Belder D."/>
            <person name="Martino F."/>
            <person name="Tijet N."/>
            <person name="Melano R.G."/>
            <person name="Faccone D."/>
            <person name="de Mendieta J.M."/>
            <person name="Rapoport M."/>
            <person name="Albornoz E."/>
            <person name="Petroni A."/>
            <person name="Tuduri E."/>
            <person name="Derdoy L."/>
            <person name="Cogut S."/>
            <person name="Errecalde L."/>
            <person name="Pasteran F."/>
            <person name="Corso A."/>
            <person name="Gomez S.A."/>
        </authorList>
    </citation>
    <scope>NUCLEOTIDE SEQUENCE</scope>
    <source>
        <strain evidence="1">PreM15628</strain>
        <plasmid evidence="1">p15628B_125</plasmid>
    </source>
</reference>
<accession>A0AAJ6G0S9</accession>
<protein>
    <submittedName>
        <fullName evidence="1">Uncharacterized protein</fullName>
    </submittedName>
</protein>
<evidence type="ECO:0000313" key="1">
    <source>
        <dbReference type="EMBL" id="WHT96064.1"/>
    </source>
</evidence>
<sequence length="173" mass="19872">MQSTIKCAIAIRLSFLYVMLFSSLTFANTQVIGLKINDSSIEEVRKVYSLKVKGEATYSIDAGAIPITGVKDAFVGFHNDKLKVVGLKFSSDKFDYLFKIFNEKYKLYDSKTKRSDNRYAIFKNDGDLIIINSPFKSFYLEVTYVDEGYNKKVEENSKAIKSNEYLKDKNNLW</sequence>
<keyword evidence="1" id="KW-0614">Plasmid</keyword>
<gene>
    <name evidence="1" type="ORF">KOF27_21920</name>
</gene>
<dbReference type="AlphaFoldDB" id="A0AAJ6G0S9"/>
<name>A0AAJ6G0S9_PRORE</name>
<organism evidence="1 2">
    <name type="scientific">Providencia rettgeri</name>
    <dbReference type="NCBI Taxonomy" id="587"/>
    <lineage>
        <taxon>Bacteria</taxon>
        <taxon>Pseudomonadati</taxon>
        <taxon>Pseudomonadota</taxon>
        <taxon>Gammaproteobacteria</taxon>
        <taxon>Enterobacterales</taxon>
        <taxon>Morganellaceae</taxon>
        <taxon>Providencia</taxon>
    </lineage>
</organism>